<feature type="transmembrane region" description="Helical" evidence="10">
    <location>
        <begin position="361"/>
        <end position="382"/>
    </location>
</feature>
<accession>A0ABW4RXH6</accession>
<comment type="caution">
    <text evidence="13">The sequence shown here is derived from an EMBL/GenBank/DDBJ whole genome shotgun (WGS) entry which is preliminary data.</text>
</comment>
<sequence length="391" mass="41369">MSTAANTPVATQPEGQGVNLRTPSGKRQAVDKSATAFVWLAGLIAIIPLLWILGTVVAKGITPLVSVQPDYIKTCATKDGSKLIRVAQQQCGDDPKAPLSYRYTESGSFVAVGDKLPGNAKSREPKARNTELTILEPTSNEAGTARKFSTQWWTTDEGQATQNSSVGGAKHAIIGTLEIGLITSLIAVPIAVLGAIWLVEYARGKKIAKAVSFAIDILSGVPSIVAALFIFSLVITIMGLGRSTFAACLALVLLMLPTVLRSTEEMLKLVPDSLREASYALGVPKWKTILKVVIPTCSSGILTGIVLGLARVMGETAPLLILVAFATGTNLSPFDSNMGSLPTMINEDRRFAVGSTGEVRAWGAALTLVLLVMILNLIARAISRMGKLDEK</sequence>
<dbReference type="InterPro" id="IPR000515">
    <property type="entry name" value="MetI-like"/>
</dbReference>
<keyword evidence="5 10" id="KW-1003">Cell membrane</keyword>
<feature type="transmembrane region" description="Helical" evidence="10">
    <location>
        <begin position="244"/>
        <end position="260"/>
    </location>
</feature>
<evidence type="ECO:0000256" key="3">
    <source>
        <dbReference type="ARBA" id="ARBA00007069"/>
    </source>
</evidence>
<dbReference type="InterPro" id="IPR051408">
    <property type="entry name" value="Phosphate_transprt_permease"/>
</dbReference>
<dbReference type="PROSITE" id="PS50928">
    <property type="entry name" value="ABC_TM1"/>
    <property type="match status" value="1"/>
</dbReference>
<dbReference type="Gene3D" id="1.10.3720.10">
    <property type="entry name" value="MetI-like"/>
    <property type="match status" value="1"/>
</dbReference>
<keyword evidence="7 10" id="KW-0812">Transmembrane</keyword>
<evidence type="ECO:0000256" key="11">
    <source>
        <dbReference type="SAM" id="MobiDB-lite"/>
    </source>
</evidence>
<comment type="similarity">
    <text evidence="3 10">Belongs to the binding-protein-dependent transport system permease family. CysTW subfamily.</text>
</comment>
<evidence type="ECO:0000256" key="1">
    <source>
        <dbReference type="ARBA" id="ARBA00003510"/>
    </source>
</evidence>
<name>A0ABW4RXH6_9ACTN</name>
<dbReference type="Pfam" id="PF00528">
    <property type="entry name" value="BPD_transp_1"/>
    <property type="match status" value="1"/>
</dbReference>
<dbReference type="EMBL" id="JBHUFZ010000028">
    <property type="protein sequence ID" value="MFD1890882.1"/>
    <property type="molecule type" value="Genomic_DNA"/>
</dbReference>
<proteinExistence type="inferred from homology"/>
<evidence type="ECO:0000256" key="10">
    <source>
        <dbReference type="RuleBase" id="RU363043"/>
    </source>
</evidence>
<keyword evidence="9 10" id="KW-0472">Membrane</keyword>
<dbReference type="SUPFAM" id="SSF161098">
    <property type="entry name" value="MetI-like"/>
    <property type="match status" value="1"/>
</dbReference>
<evidence type="ECO:0000313" key="14">
    <source>
        <dbReference type="Proteomes" id="UP001597326"/>
    </source>
</evidence>
<evidence type="ECO:0000256" key="8">
    <source>
        <dbReference type="ARBA" id="ARBA00022989"/>
    </source>
</evidence>
<dbReference type="PANTHER" id="PTHR42922">
    <property type="entry name" value="PHOSPHATE TRANSPORT SYSTEM PERMEASE PROTEIN PSTA"/>
    <property type="match status" value="1"/>
</dbReference>
<feature type="compositionally biased region" description="Polar residues" evidence="11">
    <location>
        <begin position="1"/>
        <end position="22"/>
    </location>
</feature>
<dbReference type="Proteomes" id="UP001597326">
    <property type="component" value="Unassembled WGS sequence"/>
</dbReference>
<comment type="function">
    <text evidence="1">Part of the binding-protein-dependent transport system for phosphate; probably responsible for the translocation of the substrate across the membrane.</text>
</comment>
<feature type="transmembrane region" description="Helical" evidence="10">
    <location>
        <begin position="179"/>
        <end position="199"/>
    </location>
</feature>
<organism evidence="13 14">
    <name type="scientific">Luteococcus peritonei</name>
    <dbReference type="NCBI Taxonomy" id="88874"/>
    <lineage>
        <taxon>Bacteria</taxon>
        <taxon>Bacillati</taxon>
        <taxon>Actinomycetota</taxon>
        <taxon>Actinomycetes</taxon>
        <taxon>Propionibacteriales</taxon>
        <taxon>Propionibacteriaceae</taxon>
        <taxon>Luteococcus</taxon>
    </lineage>
</organism>
<dbReference type="RefSeq" id="WP_343874578.1">
    <property type="nucleotide sequence ID" value="NZ_BAAAIX010000026.1"/>
</dbReference>
<dbReference type="InterPro" id="IPR035906">
    <property type="entry name" value="MetI-like_sf"/>
</dbReference>
<evidence type="ECO:0000256" key="9">
    <source>
        <dbReference type="ARBA" id="ARBA00023136"/>
    </source>
</evidence>
<comment type="subcellular location">
    <subcellularLocation>
        <location evidence="2 10">Cell membrane</location>
        <topology evidence="2 10">Multi-pass membrane protein</topology>
    </subcellularLocation>
</comment>
<keyword evidence="6" id="KW-0592">Phosphate transport</keyword>
<feature type="transmembrane region" description="Helical" evidence="10">
    <location>
        <begin position="36"/>
        <end position="58"/>
    </location>
</feature>
<evidence type="ECO:0000256" key="6">
    <source>
        <dbReference type="ARBA" id="ARBA00022592"/>
    </source>
</evidence>
<feature type="transmembrane region" description="Helical" evidence="10">
    <location>
        <begin position="317"/>
        <end position="334"/>
    </location>
</feature>
<gene>
    <name evidence="13" type="primary">pstA</name>
    <name evidence="13" type="ORF">ACFSCS_11915</name>
</gene>
<feature type="region of interest" description="Disordered" evidence="11">
    <location>
        <begin position="1"/>
        <end position="25"/>
    </location>
</feature>
<reference evidence="14" key="1">
    <citation type="journal article" date="2019" name="Int. J. Syst. Evol. Microbiol.">
        <title>The Global Catalogue of Microorganisms (GCM) 10K type strain sequencing project: providing services to taxonomists for standard genome sequencing and annotation.</title>
        <authorList>
            <consortium name="The Broad Institute Genomics Platform"/>
            <consortium name="The Broad Institute Genome Sequencing Center for Infectious Disease"/>
            <person name="Wu L."/>
            <person name="Ma J."/>
        </authorList>
    </citation>
    <scope>NUCLEOTIDE SEQUENCE [LARGE SCALE GENOMIC DNA]</scope>
    <source>
        <strain evidence="14">CAIM 431</strain>
    </source>
</reference>
<evidence type="ECO:0000256" key="2">
    <source>
        <dbReference type="ARBA" id="ARBA00004651"/>
    </source>
</evidence>
<protein>
    <recommendedName>
        <fullName evidence="10">Phosphate transport system permease protein PstA</fullName>
    </recommendedName>
</protein>
<evidence type="ECO:0000259" key="12">
    <source>
        <dbReference type="PROSITE" id="PS50928"/>
    </source>
</evidence>
<evidence type="ECO:0000256" key="7">
    <source>
        <dbReference type="ARBA" id="ARBA00022692"/>
    </source>
</evidence>
<evidence type="ECO:0000256" key="5">
    <source>
        <dbReference type="ARBA" id="ARBA00022475"/>
    </source>
</evidence>
<dbReference type="InterPro" id="IPR005672">
    <property type="entry name" value="Phosphate_PstA"/>
</dbReference>
<dbReference type="PANTHER" id="PTHR42922:SF1">
    <property type="entry name" value="PHOSPHATE TRANSPORT SYSTEM PERMEASE PROTEIN PSTA"/>
    <property type="match status" value="1"/>
</dbReference>
<dbReference type="NCBIfam" id="TIGR00974">
    <property type="entry name" value="3a0107s02c"/>
    <property type="match status" value="1"/>
</dbReference>
<feature type="transmembrane region" description="Helical" evidence="10">
    <location>
        <begin position="211"/>
        <end position="237"/>
    </location>
</feature>
<keyword evidence="8 10" id="KW-1133">Transmembrane helix</keyword>
<evidence type="ECO:0000256" key="4">
    <source>
        <dbReference type="ARBA" id="ARBA00022448"/>
    </source>
</evidence>
<keyword evidence="4" id="KW-0813">Transport</keyword>
<feature type="domain" description="ABC transmembrane type-1" evidence="12">
    <location>
        <begin position="173"/>
        <end position="383"/>
    </location>
</feature>
<feature type="transmembrane region" description="Helical" evidence="10">
    <location>
        <begin position="289"/>
        <end position="310"/>
    </location>
</feature>
<dbReference type="CDD" id="cd06261">
    <property type="entry name" value="TM_PBP2"/>
    <property type="match status" value="1"/>
</dbReference>
<evidence type="ECO:0000313" key="13">
    <source>
        <dbReference type="EMBL" id="MFD1890882.1"/>
    </source>
</evidence>
<keyword evidence="14" id="KW-1185">Reference proteome</keyword>